<dbReference type="AlphaFoldDB" id="A0A9D4AR29"/>
<accession>A0A9D4AR29</accession>
<comment type="caution">
    <text evidence="2">The sequence shown here is derived from an EMBL/GenBank/DDBJ whole genome shotgun (WGS) entry which is preliminary data.</text>
</comment>
<organism evidence="2 3">
    <name type="scientific">Mauremys mutica</name>
    <name type="common">yellowpond turtle</name>
    <dbReference type="NCBI Taxonomy" id="74926"/>
    <lineage>
        <taxon>Eukaryota</taxon>
        <taxon>Metazoa</taxon>
        <taxon>Chordata</taxon>
        <taxon>Craniata</taxon>
        <taxon>Vertebrata</taxon>
        <taxon>Euteleostomi</taxon>
        <taxon>Archelosauria</taxon>
        <taxon>Testudinata</taxon>
        <taxon>Testudines</taxon>
        <taxon>Cryptodira</taxon>
        <taxon>Durocryptodira</taxon>
        <taxon>Testudinoidea</taxon>
        <taxon>Geoemydidae</taxon>
        <taxon>Geoemydinae</taxon>
        <taxon>Mauremys</taxon>
    </lineage>
</organism>
<gene>
    <name evidence="2" type="ORF">KIL84_003092</name>
</gene>
<evidence type="ECO:0000313" key="2">
    <source>
        <dbReference type="EMBL" id="KAH1167609.1"/>
    </source>
</evidence>
<feature type="region of interest" description="Disordered" evidence="1">
    <location>
        <begin position="70"/>
        <end position="162"/>
    </location>
</feature>
<dbReference type="EMBL" id="JAHDVG010000486">
    <property type="protein sequence ID" value="KAH1167609.1"/>
    <property type="molecule type" value="Genomic_DNA"/>
</dbReference>
<protein>
    <submittedName>
        <fullName evidence="2">Uncharacterized protein</fullName>
    </submittedName>
</protein>
<evidence type="ECO:0000313" key="3">
    <source>
        <dbReference type="Proteomes" id="UP000827986"/>
    </source>
</evidence>
<proteinExistence type="predicted"/>
<name>A0A9D4AR29_9SAUR</name>
<keyword evidence="3" id="KW-1185">Reference proteome</keyword>
<reference evidence="2" key="1">
    <citation type="submission" date="2021-09" db="EMBL/GenBank/DDBJ databases">
        <title>The genome of Mauremys mutica provides insights into the evolution of semi-aquatic lifestyle.</title>
        <authorList>
            <person name="Gong S."/>
            <person name="Gao Y."/>
        </authorList>
    </citation>
    <scope>NUCLEOTIDE SEQUENCE</scope>
    <source>
        <strain evidence="2">MM-2020</strain>
        <tissue evidence="2">Muscle</tissue>
    </source>
</reference>
<dbReference type="Proteomes" id="UP000827986">
    <property type="component" value="Unassembled WGS sequence"/>
</dbReference>
<evidence type="ECO:0000256" key="1">
    <source>
        <dbReference type="SAM" id="MobiDB-lite"/>
    </source>
</evidence>
<sequence length="196" mass="20585">MRASCSASCATAAGLHAAACPPSRTCVEPQARTARPLGGTEAEAAALDLPGSQGTWPAAALLPGIPSQRGERQKWQCLRRGSPAARSRERRTQLRLPRTSFNTLQQLPAPFESGPHSTGRCSHNEIGSCPKERQALGSAHPLPPPSLCSDSQNLPSHSSLSLGSSELPLLQALPSAECIRPPQLGKGKVRTALQPP</sequence>